<evidence type="ECO:0000313" key="2">
    <source>
        <dbReference type="EMBL" id="VFS26662.1"/>
    </source>
</evidence>
<feature type="compositionally biased region" description="Polar residues" evidence="1">
    <location>
        <begin position="65"/>
        <end position="76"/>
    </location>
</feature>
<sequence length="76" mass="8374">MTSAYRALACAVESQLTPAAGAGVEQPQRITLRFHTAEQRDRLQRLQRSHHPTTGPVMPAVRQLRSGSASSGHRQR</sequence>
<evidence type="ECO:0000313" key="3">
    <source>
        <dbReference type="Proteomes" id="UP000351155"/>
    </source>
</evidence>
<feature type="region of interest" description="Disordered" evidence="1">
    <location>
        <begin position="40"/>
        <end position="76"/>
    </location>
</feature>
<proteinExistence type="predicted"/>
<evidence type="ECO:0000256" key="1">
    <source>
        <dbReference type="SAM" id="MobiDB-lite"/>
    </source>
</evidence>
<organism evidence="2 3">
    <name type="scientific">Enterobacter cancerogenus</name>
    <dbReference type="NCBI Taxonomy" id="69218"/>
    <lineage>
        <taxon>Bacteria</taxon>
        <taxon>Pseudomonadati</taxon>
        <taxon>Pseudomonadota</taxon>
        <taxon>Gammaproteobacteria</taxon>
        <taxon>Enterobacterales</taxon>
        <taxon>Enterobacteriaceae</taxon>
        <taxon>Enterobacter</taxon>
        <taxon>Enterobacter cloacae complex</taxon>
    </lineage>
</organism>
<protein>
    <submittedName>
        <fullName evidence="2">Uncharacterized protein</fullName>
    </submittedName>
</protein>
<dbReference type="EMBL" id="CAADIW010000022">
    <property type="protein sequence ID" value="VFS26662.1"/>
    <property type="molecule type" value="Genomic_DNA"/>
</dbReference>
<dbReference type="Proteomes" id="UP000351155">
    <property type="component" value="Unassembled WGS sequence"/>
</dbReference>
<accession>A0A484XSN0</accession>
<reference evidence="2 3" key="1">
    <citation type="submission" date="2019-03" db="EMBL/GenBank/DDBJ databases">
        <authorList>
            <consortium name="Pathogen Informatics"/>
        </authorList>
    </citation>
    <scope>NUCLEOTIDE SEQUENCE [LARGE SCALE GENOMIC DNA]</scope>
    <source>
        <strain evidence="2 3">NCTC12126</strain>
    </source>
</reference>
<gene>
    <name evidence="2" type="ORF">NCTC12126_02486</name>
</gene>
<dbReference type="AlphaFoldDB" id="A0A484XSN0"/>
<name>A0A484XSN0_9ENTR</name>